<feature type="compositionally biased region" description="Polar residues" evidence="1">
    <location>
        <begin position="11"/>
        <end position="20"/>
    </location>
</feature>
<evidence type="ECO:0000256" key="1">
    <source>
        <dbReference type="SAM" id="MobiDB-lite"/>
    </source>
</evidence>
<keyword evidence="3" id="KW-1185">Reference proteome</keyword>
<name>A0AAW1W4R9_RUBAR</name>
<dbReference type="EMBL" id="JBEDUW010000006">
    <property type="protein sequence ID" value="KAK9919553.1"/>
    <property type="molecule type" value="Genomic_DNA"/>
</dbReference>
<protein>
    <submittedName>
        <fullName evidence="2">Uncharacterized protein</fullName>
    </submittedName>
</protein>
<gene>
    <name evidence="2" type="ORF">M0R45_028142</name>
</gene>
<organism evidence="2 3">
    <name type="scientific">Rubus argutus</name>
    <name type="common">Southern blackberry</name>
    <dbReference type="NCBI Taxonomy" id="59490"/>
    <lineage>
        <taxon>Eukaryota</taxon>
        <taxon>Viridiplantae</taxon>
        <taxon>Streptophyta</taxon>
        <taxon>Embryophyta</taxon>
        <taxon>Tracheophyta</taxon>
        <taxon>Spermatophyta</taxon>
        <taxon>Magnoliopsida</taxon>
        <taxon>eudicotyledons</taxon>
        <taxon>Gunneridae</taxon>
        <taxon>Pentapetalae</taxon>
        <taxon>rosids</taxon>
        <taxon>fabids</taxon>
        <taxon>Rosales</taxon>
        <taxon>Rosaceae</taxon>
        <taxon>Rosoideae</taxon>
        <taxon>Rosoideae incertae sedis</taxon>
        <taxon>Rubus</taxon>
    </lineage>
</organism>
<evidence type="ECO:0000313" key="2">
    <source>
        <dbReference type="EMBL" id="KAK9919553.1"/>
    </source>
</evidence>
<evidence type="ECO:0000313" key="3">
    <source>
        <dbReference type="Proteomes" id="UP001457282"/>
    </source>
</evidence>
<dbReference type="AlphaFoldDB" id="A0AAW1W4R9"/>
<comment type="caution">
    <text evidence="2">The sequence shown here is derived from an EMBL/GenBank/DDBJ whole genome shotgun (WGS) entry which is preliminary data.</text>
</comment>
<dbReference type="Proteomes" id="UP001457282">
    <property type="component" value="Unassembled WGS sequence"/>
</dbReference>
<accession>A0AAW1W4R9</accession>
<sequence>MSRPPTYRCPFTSSNPSTPRLTPPPSNQALQTRLGKNPELTLDLFGELENKSDQNDEMTLAAPSSAFSLSPILAEVEKETRKMFPFEFLKVPSSSSLFPFFQRISTFGIIRGIFGMKKTDPTNSQNFPMFS</sequence>
<reference evidence="2 3" key="1">
    <citation type="journal article" date="2023" name="G3 (Bethesda)">
        <title>A chromosome-length genome assembly and annotation of blackberry (Rubus argutus, cv. 'Hillquist').</title>
        <authorList>
            <person name="Bruna T."/>
            <person name="Aryal R."/>
            <person name="Dudchenko O."/>
            <person name="Sargent D.J."/>
            <person name="Mead D."/>
            <person name="Buti M."/>
            <person name="Cavallini A."/>
            <person name="Hytonen T."/>
            <person name="Andres J."/>
            <person name="Pham M."/>
            <person name="Weisz D."/>
            <person name="Mascagni F."/>
            <person name="Usai G."/>
            <person name="Natali L."/>
            <person name="Bassil N."/>
            <person name="Fernandez G.E."/>
            <person name="Lomsadze A."/>
            <person name="Armour M."/>
            <person name="Olukolu B."/>
            <person name="Poorten T."/>
            <person name="Britton C."/>
            <person name="Davik J."/>
            <person name="Ashrafi H."/>
            <person name="Aiden E.L."/>
            <person name="Borodovsky M."/>
            <person name="Worthington M."/>
        </authorList>
    </citation>
    <scope>NUCLEOTIDE SEQUENCE [LARGE SCALE GENOMIC DNA]</scope>
    <source>
        <strain evidence="2">PI 553951</strain>
    </source>
</reference>
<feature type="region of interest" description="Disordered" evidence="1">
    <location>
        <begin position="1"/>
        <end position="31"/>
    </location>
</feature>
<proteinExistence type="predicted"/>